<sequence length="160" mass="18029">MRQGYPLSPLLFSVVMDAFSSMLHDPNNYHFKGILSNGHEYNHLLYADDVLVFGENSINNVKDLKLILNDFGNASALRINPLKSSIIFSARSSQHEDICNNLGIDDMAHCINYLGLPISPNKLNGSYFHSLINKISEMHDGWKVKFLSLAGRIQFLKFKG</sequence>
<gene>
    <name evidence="2" type="ORF">MA16_Dca009934</name>
</gene>
<proteinExistence type="predicted"/>
<dbReference type="Proteomes" id="UP000233837">
    <property type="component" value="Unassembled WGS sequence"/>
</dbReference>
<keyword evidence="3" id="KW-1185">Reference proteome</keyword>
<dbReference type="Pfam" id="PF00078">
    <property type="entry name" value="RVT_1"/>
    <property type="match status" value="1"/>
</dbReference>
<name>A0A2I0WD82_9ASPA</name>
<dbReference type="SUPFAM" id="SSF56672">
    <property type="entry name" value="DNA/RNA polymerases"/>
    <property type="match status" value="1"/>
</dbReference>
<dbReference type="PROSITE" id="PS50878">
    <property type="entry name" value="RT_POL"/>
    <property type="match status" value="1"/>
</dbReference>
<reference evidence="2 3" key="1">
    <citation type="journal article" date="2016" name="Sci. Rep.">
        <title>The Dendrobium catenatum Lindl. genome sequence provides insights into polysaccharide synthase, floral development and adaptive evolution.</title>
        <authorList>
            <person name="Zhang G.Q."/>
            <person name="Xu Q."/>
            <person name="Bian C."/>
            <person name="Tsai W.C."/>
            <person name="Yeh C.M."/>
            <person name="Liu K.W."/>
            <person name="Yoshida K."/>
            <person name="Zhang L.S."/>
            <person name="Chang S.B."/>
            <person name="Chen F."/>
            <person name="Shi Y."/>
            <person name="Su Y.Y."/>
            <person name="Zhang Y.Q."/>
            <person name="Chen L.J."/>
            <person name="Yin Y."/>
            <person name="Lin M."/>
            <person name="Huang H."/>
            <person name="Deng H."/>
            <person name="Wang Z.W."/>
            <person name="Zhu S.L."/>
            <person name="Zhao X."/>
            <person name="Deng C."/>
            <person name="Niu S.C."/>
            <person name="Huang J."/>
            <person name="Wang M."/>
            <person name="Liu G.H."/>
            <person name="Yang H.J."/>
            <person name="Xiao X.J."/>
            <person name="Hsiao Y.Y."/>
            <person name="Wu W.L."/>
            <person name="Chen Y.Y."/>
            <person name="Mitsuda N."/>
            <person name="Ohme-Takagi M."/>
            <person name="Luo Y.B."/>
            <person name="Van de Peer Y."/>
            <person name="Liu Z.J."/>
        </authorList>
    </citation>
    <scope>NUCLEOTIDE SEQUENCE [LARGE SCALE GENOMIC DNA]</scope>
    <source>
        <tissue evidence="2">The whole plant</tissue>
    </source>
</reference>
<organism evidence="2 3">
    <name type="scientific">Dendrobium catenatum</name>
    <dbReference type="NCBI Taxonomy" id="906689"/>
    <lineage>
        <taxon>Eukaryota</taxon>
        <taxon>Viridiplantae</taxon>
        <taxon>Streptophyta</taxon>
        <taxon>Embryophyta</taxon>
        <taxon>Tracheophyta</taxon>
        <taxon>Spermatophyta</taxon>
        <taxon>Magnoliopsida</taxon>
        <taxon>Liliopsida</taxon>
        <taxon>Asparagales</taxon>
        <taxon>Orchidaceae</taxon>
        <taxon>Epidendroideae</taxon>
        <taxon>Malaxideae</taxon>
        <taxon>Dendrobiinae</taxon>
        <taxon>Dendrobium</taxon>
    </lineage>
</organism>
<feature type="domain" description="Reverse transcriptase" evidence="1">
    <location>
        <begin position="1"/>
        <end position="118"/>
    </location>
</feature>
<dbReference type="PANTHER" id="PTHR33116">
    <property type="entry name" value="REVERSE TRANSCRIPTASE ZINC-BINDING DOMAIN-CONTAINING PROTEIN-RELATED-RELATED"/>
    <property type="match status" value="1"/>
</dbReference>
<dbReference type="AlphaFoldDB" id="A0A2I0WD82"/>
<dbReference type="PANTHER" id="PTHR33116:SF86">
    <property type="entry name" value="REVERSE TRANSCRIPTASE DOMAIN-CONTAINING PROTEIN"/>
    <property type="match status" value="1"/>
</dbReference>
<dbReference type="InterPro" id="IPR043502">
    <property type="entry name" value="DNA/RNA_pol_sf"/>
</dbReference>
<dbReference type="EMBL" id="KZ502732">
    <property type="protein sequence ID" value="PKU73627.1"/>
    <property type="molecule type" value="Genomic_DNA"/>
</dbReference>
<evidence type="ECO:0000313" key="2">
    <source>
        <dbReference type="EMBL" id="PKU73627.1"/>
    </source>
</evidence>
<dbReference type="STRING" id="906689.A0A2I0WD82"/>
<protein>
    <recommendedName>
        <fullName evidence="1">Reverse transcriptase domain-containing protein</fullName>
    </recommendedName>
</protein>
<reference evidence="2 3" key="2">
    <citation type="journal article" date="2017" name="Nature">
        <title>The Apostasia genome and the evolution of orchids.</title>
        <authorList>
            <person name="Zhang G.Q."/>
            <person name="Liu K.W."/>
            <person name="Li Z."/>
            <person name="Lohaus R."/>
            <person name="Hsiao Y.Y."/>
            <person name="Niu S.C."/>
            <person name="Wang J.Y."/>
            <person name="Lin Y.C."/>
            <person name="Xu Q."/>
            <person name="Chen L.J."/>
            <person name="Yoshida K."/>
            <person name="Fujiwara S."/>
            <person name="Wang Z.W."/>
            <person name="Zhang Y.Q."/>
            <person name="Mitsuda N."/>
            <person name="Wang M."/>
            <person name="Liu G.H."/>
            <person name="Pecoraro L."/>
            <person name="Huang H.X."/>
            <person name="Xiao X.J."/>
            <person name="Lin M."/>
            <person name="Wu X.Y."/>
            <person name="Wu W.L."/>
            <person name="Chen Y.Y."/>
            <person name="Chang S.B."/>
            <person name="Sakamoto S."/>
            <person name="Ohme-Takagi M."/>
            <person name="Yagi M."/>
            <person name="Zeng S.J."/>
            <person name="Shen C.Y."/>
            <person name="Yeh C.M."/>
            <person name="Luo Y.B."/>
            <person name="Tsai W.C."/>
            <person name="Van de Peer Y."/>
            <person name="Liu Z.J."/>
        </authorList>
    </citation>
    <scope>NUCLEOTIDE SEQUENCE [LARGE SCALE GENOMIC DNA]</scope>
    <source>
        <tissue evidence="2">The whole plant</tissue>
    </source>
</reference>
<dbReference type="InterPro" id="IPR000477">
    <property type="entry name" value="RT_dom"/>
</dbReference>
<evidence type="ECO:0000313" key="3">
    <source>
        <dbReference type="Proteomes" id="UP000233837"/>
    </source>
</evidence>
<accession>A0A2I0WD82</accession>
<evidence type="ECO:0000259" key="1">
    <source>
        <dbReference type="PROSITE" id="PS50878"/>
    </source>
</evidence>